<accession>A0ABT3JMR3</accession>
<evidence type="ECO:0000313" key="2">
    <source>
        <dbReference type="EMBL" id="MCW4452006.1"/>
    </source>
</evidence>
<evidence type="ECO:0008006" key="4">
    <source>
        <dbReference type="Google" id="ProtNLM"/>
    </source>
</evidence>
<name>A0ABT3JMR3_9FLAO</name>
<feature type="transmembrane region" description="Helical" evidence="1">
    <location>
        <begin position="21"/>
        <end position="38"/>
    </location>
</feature>
<comment type="caution">
    <text evidence="2">The sequence shown here is derived from an EMBL/GenBank/DDBJ whole genome shotgun (WGS) entry which is preliminary data.</text>
</comment>
<keyword evidence="1" id="KW-0812">Transmembrane</keyword>
<feature type="transmembrane region" description="Helical" evidence="1">
    <location>
        <begin position="99"/>
        <end position="117"/>
    </location>
</feature>
<proteinExistence type="predicted"/>
<sequence length="118" mass="13399">MKDSKENTHTPNHISEEERMKCILFAAALLIYGTYGWFNDDIYIPGKRGKGIHFHGAACTLIYGAFIFGAANFISVIVDHYDKRNNETNYQKFAKVTRIIGLTLLFLGFIVSFVASWD</sequence>
<organism evidence="2 3">
    <name type="scientific">Kaistella yananensis</name>
    <dbReference type="NCBI Taxonomy" id="2989820"/>
    <lineage>
        <taxon>Bacteria</taxon>
        <taxon>Pseudomonadati</taxon>
        <taxon>Bacteroidota</taxon>
        <taxon>Flavobacteriia</taxon>
        <taxon>Flavobacteriales</taxon>
        <taxon>Weeksellaceae</taxon>
        <taxon>Chryseobacterium group</taxon>
        <taxon>Kaistella</taxon>
    </lineage>
</organism>
<evidence type="ECO:0000256" key="1">
    <source>
        <dbReference type="SAM" id="Phobius"/>
    </source>
</evidence>
<keyword evidence="1" id="KW-0472">Membrane</keyword>
<evidence type="ECO:0000313" key="3">
    <source>
        <dbReference type="Proteomes" id="UP001209107"/>
    </source>
</evidence>
<dbReference type="RefSeq" id="WP_265144174.1">
    <property type="nucleotide sequence ID" value="NZ_JAPCHZ010000004.1"/>
</dbReference>
<gene>
    <name evidence="2" type="ORF">OK344_07260</name>
</gene>
<keyword evidence="1" id="KW-1133">Transmembrane helix</keyword>
<reference evidence="2 3" key="1">
    <citation type="submission" date="2022-10" db="EMBL/GenBank/DDBJ databases">
        <title>Kaistella sp. BT-6-1-3.</title>
        <authorList>
            <person name="Ai J."/>
            <person name="Deng Z."/>
        </authorList>
    </citation>
    <scope>NUCLEOTIDE SEQUENCE [LARGE SCALE GENOMIC DNA]</scope>
    <source>
        <strain evidence="2 3">BT6-1-3</strain>
    </source>
</reference>
<dbReference type="Proteomes" id="UP001209107">
    <property type="component" value="Unassembled WGS sequence"/>
</dbReference>
<protein>
    <recommendedName>
        <fullName evidence="4">DUF4190 domain-containing protein</fullName>
    </recommendedName>
</protein>
<dbReference type="EMBL" id="JAPCHZ010000004">
    <property type="protein sequence ID" value="MCW4452006.1"/>
    <property type="molecule type" value="Genomic_DNA"/>
</dbReference>
<feature type="transmembrane region" description="Helical" evidence="1">
    <location>
        <begin position="54"/>
        <end position="78"/>
    </location>
</feature>
<keyword evidence="3" id="KW-1185">Reference proteome</keyword>